<keyword evidence="2" id="KW-1185">Reference proteome</keyword>
<name>A0ACC0EDX5_9BASI</name>
<sequence length="142" mass="15418">MEREECLRKKKKADITSKTKGDVVQACGPPSRLSALAASFFTTRSSALAVICCTFSASSAAIRCTFSASSSVSPSQLQVSHGQQHPTYPGGRDNLAHGSHSYRNQFLHPYESHAPGCLYRQGRLDIVGHEKLEVVKVIQIKA</sequence>
<organism evidence="1 2">
    <name type="scientific">Puccinia striiformis f. sp. tritici</name>
    <dbReference type="NCBI Taxonomy" id="168172"/>
    <lineage>
        <taxon>Eukaryota</taxon>
        <taxon>Fungi</taxon>
        <taxon>Dikarya</taxon>
        <taxon>Basidiomycota</taxon>
        <taxon>Pucciniomycotina</taxon>
        <taxon>Pucciniomycetes</taxon>
        <taxon>Pucciniales</taxon>
        <taxon>Pucciniaceae</taxon>
        <taxon>Puccinia</taxon>
    </lineage>
</organism>
<reference evidence="2" key="1">
    <citation type="journal article" date="2018" name="BMC Genomics">
        <title>Genomic insights into host adaptation between the wheat stripe rust pathogen (Puccinia striiformis f. sp. tritici) and the barley stripe rust pathogen (Puccinia striiformis f. sp. hordei).</title>
        <authorList>
            <person name="Xia C."/>
            <person name="Wang M."/>
            <person name="Yin C."/>
            <person name="Cornejo O.E."/>
            <person name="Hulbert S.H."/>
            <person name="Chen X."/>
        </authorList>
    </citation>
    <scope>NUCLEOTIDE SEQUENCE [LARGE SCALE GENOMIC DNA]</scope>
    <source>
        <strain evidence="2">93-210</strain>
    </source>
</reference>
<proteinExistence type="predicted"/>
<protein>
    <submittedName>
        <fullName evidence="1">Uncharacterized protein</fullName>
    </submittedName>
</protein>
<evidence type="ECO:0000313" key="1">
    <source>
        <dbReference type="EMBL" id="KAI7950037.1"/>
    </source>
</evidence>
<dbReference type="EMBL" id="CM045872">
    <property type="protein sequence ID" value="KAI7950037.1"/>
    <property type="molecule type" value="Genomic_DNA"/>
</dbReference>
<gene>
    <name evidence="1" type="ORF">MJO28_008858</name>
</gene>
<reference evidence="1 2" key="3">
    <citation type="journal article" date="2022" name="Microbiol. Spectr.">
        <title>Folding features and dynamics of 3D genome architecture in plant fungal pathogens.</title>
        <authorList>
            <person name="Xia C."/>
        </authorList>
    </citation>
    <scope>NUCLEOTIDE SEQUENCE [LARGE SCALE GENOMIC DNA]</scope>
    <source>
        <strain evidence="1 2">93-210</strain>
    </source>
</reference>
<dbReference type="Proteomes" id="UP001060170">
    <property type="component" value="Chromosome 8"/>
</dbReference>
<comment type="caution">
    <text evidence="1">The sequence shown here is derived from an EMBL/GenBank/DDBJ whole genome shotgun (WGS) entry which is preliminary data.</text>
</comment>
<reference evidence="2" key="2">
    <citation type="journal article" date="2018" name="Mol. Plant Microbe Interact.">
        <title>Genome sequence resources for the wheat stripe rust pathogen (Puccinia striiformis f. sp. tritici) and the barley stripe rust pathogen (Puccinia striiformis f. sp. hordei).</title>
        <authorList>
            <person name="Xia C."/>
            <person name="Wang M."/>
            <person name="Yin C."/>
            <person name="Cornejo O.E."/>
            <person name="Hulbert S.H."/>
            <person name="Chen X."/>
        </authorList>
    </citation>
    <scope>NUCLEOTIDE SEQUENCE [LARGE SCALE GENOMIC DNA]</scope>
    <source>
        <strain evidence="2">93-210</strain>
    </source>
</reference>
<accession>A0ACC0EDX5</accession>
<evidence type="ECO:0000313" key="2">
    <source>
        <dbReference type="Proteomes" id="UP001060170"/>
    </source>
</evidence>